<evidence type="ECO:0000256" key="7">
    <source>
        <dbReference type="RuleBase" id="RU003954"/>
    </source>
</evidence>
<dbReference type="UniPathway" id="UPA00379">
    <property type="reaction ID" value="UER00549"/>
</dbReference>
<dbReference type="PROSITE" id="PS00488">
    <property type="entry name" value="PAL_HISTIDASE"/>
    <property type="match status" value="1"/>
</dbReference>
<evidence type="ECO:0000256" key="2">
    <source>
        <dbReference type="ARBA" id="ARBA00012994"/>
    </source>
</evidence>
<dbReference type="InterPro" id="IPR001106">
    <property type="entry name" value="Aromatic_Lyase"/>
</dbReference>
<dbReference type="GO" id="GO:0019556">
    <property type="term" value="P:L-histidine catabolic process to glutamate and formamide"/>
    <property type="evidence" value="ECO:0007669"/>
    <property type="project" value="UniProtKB-UniPathway"/>
</dbReference>
<keyword evidence="3 8" id="KW-0369">Histidine metabolism</keyword>
<proteinExistence type="inferred from homology"/>
<dbReference type="AlphaFoldDB" id="A0A075G0Z3"/>
<dbReference type="NCBIfam" id="NF006871">
    <property type="entry name" value="PRK09367.1"/>
    <property type="match status" value="1"/>
</dbReference>
<dbReference type="FunFam" id="1.10.275.10:FF:000005">
    <property type="entry name" value="Histidine ammonia-lyase"/>
    <property type="match status" value="1"/>
</dbReference>
<dbReference type="EC" id="4.3.1.3" evidence="2 6"/>
<protein>
    <recommendedName>
        <fullName evidence="2 6">Histidine ammonia-lyase</fullName>
        <ecNumber evidence="2 6">4.3.1.3</ecNumber>
    </recommendedName>
</protein>
<evidence type="ECO:0000256" key="4">
    <source>
        <dbReference type="ARBA" id="ARBA00023239"/>
    </source>
</evidence>
<dbReference type="InterPro" id="IPR024083">
    <property type="entry name" value="Fumarase/histidase_N"/>
</dbReference>
<evidence type="ECO:0000256" key="1">
    <source>
        <dbReference type="ARBA" id="ARBA00005113"/>
    </source>
</evidence>
<gene>
    <name evidence="10" type="primary">HAL</name>
    <name evidence="10" type="synonym">hutH</name>
</gene>
<evidence type="ECO:0000256" key="8">
    <source>
        <dbReference type="RuleBase" id="RU004479"/>
    </source>
</evidence>
<comment type="similarity">
    <text evidence="7">Belongs to the PAL/histidase family.</text>
</comment>
<dbReference type="PANTHER" id="PTHR10362">
    <property type="entry name" value="HISTIDINE AMMONIA-LYASE"/>
    <property type="match status" value="1"/>
</dbReference>
<dbReference type="GO" id="GO:0004397">
    <property type="term" value="F:histidine ammonia-lyase activity"/>
    <property type="evidence" value="ECO:0007669"/>
    <property type="project" value="UniProtKB-UniRule"/>
</dbReference>
<dbReference type="InterPro" id="IPR005921">
    <property type="entry name" value="HutH"/>
</dbReference>
<dbReference type="GO" id="GO:0019557">
    <property type="term" value="P:L-histidine catabolic process to glutamate and formate"/>
    <property type="evidence" value="ECO:0007669"/>
    <property type="project" value="UniProtKB-UniPathway"/>
</dbReference>
<comment type="subcellular location">
    <subcellularLocation>
        <location evidence="9">Cytoplasm</location>
    </subcellularLocation>
</comment>
<dbReference type="InterPro" id="IPR008948">
    <property type="entry name" value="L-Aspartase-like"/>
</dbReference>
<evidence type="ECO:0000256" key="5">
    <source>
        <dbReference type="ARBA" id="ARBA00049269"/>
    </source>
</evidence>
<dbReference type="NCBIfam" id="TIGR01225">
    <property type="entry name" value="hutH"/>
    <property type="match status" value="1"/>
</dbReference>
<organism evidence="10">
    <name type="scientific">uncultured marine group II/III euryarchaeote AD1000_66_E09</name>
    <dbReference type="NCBI Taxonomy" id="1457798"/>
    <lineage>
        <taxon>Archaea</taxon>
        <taxon>Methanobacteriati</taxon>
        <taxon>Methanobacteriota</taxon>
        <taxon>environmental samples</taxon>
    </lineage>
</organism>
<accession>A0A075G0Z3</accession>
<keyword evidence="4 7" id="KW-0456">Lyase</keyword>
<dbReference type="SUPFAM" id="SSF48557">
    <property type="entry name" value="L-aspartase-like"/>
    <property type="match status" value="1"/>
</dbReference>
<dbReference type="EMBL" id="KF900453">
    <property type="protein sequence ID" value="AIE95497.1"/>
    <property type="molecule type" value="Genomic_DNA"/>
</dbReference>
<dbReference type="InterPro" id="IPR022313">
    <property type="entry name" value="Phe/His_NH3-lyase_AS"/>
</dbReference>
<evidence type="ECO:0000256" key="9">
    <source>
        <dbReference type="RuleBase" id="RU004480"/>
    </source>
</evidence>
<reference evidence="10" key="1">
    <citation type="journal article" date="2014" name="Genome Biol. Evol.">
        <title>Pangenome evidence for extensive interdomain horizontal transfer affecting lineage core and shell genes in uncultured planktonic thaumarchaeota and euryarchaeota.</title>
        <authorList>
            <person name="Deschamps P."/>
            <person name="Zivanovic Y."/>
            <person name="Moreira D."/>
            <person name="Rodriguez-Valera F."/>
            <person name="Lopez-Garcia P."/>
        </authorList>
    </citation>
    <scope>NUCLEOTIDE SEQUENCE</scope>
</reference>
<comment type="pathway">
    <text evidence="1 8">Amino-acid degradation; L-histidine degradation into L-glutamate; N-formimidoyl-L-glutamate from L-histidine: step 1/3.</text>
</comment>
<evidence type="ECO:0000256" key="6">
    <source>
        <dbReference type="NCBIfam" id="TIGR01225"/>
    </source>
</evidence>
<evidence type="ECO:0000313" key="10">
    <source>
        <dbReference type="EMBL" id="AIE95497.1"/>
    </source>
</evidence>
<dbReference type="Gene3D" id="1.20.200.10">
    <property type="entry name" value="Fumarase/aspartase (Central domain)"/>
    <property type="match status" value="1"/>
</dbReference>
<dbReference type="Gene3D" id="1.10.275.10">
    <property type="entry name" value="Fumarase/aspartase (N-terminal domain)"/>
    <property type="match status" value="1"/>
</dbReference>
<dbReference type="CDD" id="cd00332">
    <property type="entry name" value="PAL-HAL"/>
    <property type="match status" value="1"/>
</dbReference>
<name>A0A075G0Z3_9EURY</name>
<comment type="catalytic activity">
    <reaction evidence="5 8">
        <text>L-histidine = trans-urocanate + NH4(+)</text>
        <dbReference type="Rhea" id="RHEA:21232"/>
        <dbReference type="ChEBI" id="CHEBI:17771"/>
        <dbReference type="ChEBI" id="CHEBI:28938"/>
        <dbReference type="ChEBI" id="CHEBI:57595"/>
        <dbReference type="EC" id="4.3.1.3"/>
    </reaction>
</comment>
<sequence>MGEFHIDGESLRPEDVLAIANGQHTATLSESSREAMVGSRSAIEQVLDSDDVVYGINTGFGALSSVRVEPGQLEDLQVNLIRSHACGVGERMEPEHVLMMMLIRANSLAKGFSGARPEVVDLLLSMVNARIAPVVPRIGSLGASGDLAPLSHMALSLIGEGDCTICDEDSWITIQSSDALSGAGLSPIKLQAKEGLSLINGTSQMCAYLTIALTDLENLLLSADCAVACSLEGIRGSHAPFDPRVHSSRPQFGQAISAARISGMLADSEIMLSHADCDRVQDAYCFRCSPQVHGPVIDIAREVRRILEVEINSATDNPLVFLEDNGYDIISGGNFHGQNLAMASDAIALACHELASLSERRINQLLDPKWSGQKPFLANEEGLESGLMLIQYVAAALISELHLLANPATSSNVPVSMGKEDHASMGATGAFRATTTTRYLSQVIANELICSCEALDRIEEAPGNGVETLYEWVRNHVSPLESDRSLTTECETLSSAIMNGEIGRLFG</sequence>
<dbReference type="GO" id="GO:0005737">
    <property type="term" value="C:cytoplasm"/>
    <property type="evidence" value="ECO:0007669"/>
    <property type="project" value="UniProtKB-SubCell"/>
</dbReference>
<evidence type="ECO:0000256" key="3">
    <source>
        <dbReference type="ARBA" id="ARBA00022808"/>
    </source>
</evidence>
<dbReference type="Pfam" id="PF00221">
    <property type="entry name" value="Lyase_aromatic"/>
    <property type="match status" value="1"/>
</dbReference>